<sequence>MGGDGNIIGVTFPVPRAFLSRILDGGRSVFVKPSTLRLKPGMKVIFYASREEQGWHGEAEVEDVEFFTNVGEIIEKYGPELFLTPEELRQYERDREKWHSRGRRPRPWMTVRLKNLRKYPRVVRPKRFIAVSGRYVGEDEYGEILRKAGVWSVP</sequence>
<dbReference type="Gene3D" id="2.30.130.30">
    <property type="entry name" value="Hypothetical protein"/>
    <property type="match status" value="1"/>
</dbReference>
<dbReference type="InterPro" id="IPR007176">
    <property type="entry name" value="DUF365"/>
</dbReference>
<dbReference type="Proteomes" id="UP000197156">
    <property type="component" value="Chromosome"/>
</dbReference>
<evidence type="ECO:0008006" key="3">
    <source>
        <dbReference type="Google" id="ProtNLM"/>
    </source>
</evidence>
<dbReference type="Pfam" id="PF04033">
    <property type="entry name" value="DUF365"/>
    <property type="match status" value="1"/>
</dbReference>
<evidence type="ECO:0000313" key="1">
    <source>
        <dbReference type="EMBL" id="ASI99607.1"/>
    </source>
</evidence>
<organism evidence="1 2">
    <name type="scientific">Thermococcus celer Vu 13 = JCM 8558</name>
    <dbReference type="NCBI Taxonomy" id="1293037"/>
    <lineage>
        <taxon>Archaea</taxon>
        <taxon>Methanobacteriati</taxon>
        <taxon>Methanobacteriota</taxon>
        <taxon>Thermococci</taxon>
        <taxon>Thermococcales</taxon>
        <taxon>Thermococcaceae</taxon>
        <taxon>Thermococcus</taxon>
    </lineage>
</organism>
<accession>A0A218P3V8</accession>
<gene>
    <name evidence="1" type="ORF">A3L02_08575</name>
</gene>
<dbReference type="GeneID" id="33324812"/>
<keyword evidence="2" id="KW-1185">Reference proteome</keyword>
<protein>
    <recommendedName>
        <fullName evidence="3">DUF365 domain-containing protein</fullName>
    </recommendedName>
</protein>
<dbReference type="PIRSF" id="PIRSF006031">
    <property type="entry name" value="UCP006031"/>
    <property type="match status" value="1"/>
</dbReference>
<name>A0A218P3V8_THECE</name>
<dbReference type="OrthoDB" id="68955at2157"/>
<dbReference type="RefSeq" id="WP_204247234.1">
    <property type="nucleotide sequence ID" value="NZ_CP014854.1"/>
</dbReference>
<dbReference type="AlphaFoldDB" id="A0A218P3V8"/>
<evidence type="ECO:0000313" key="2">
    <source>
        <dbReference type="Proteomes" id="UP000197156"/>
    </source>
</evidence>
<proteinExistence type="predicted"/>
<dbReference type="EMBL" id="CP014854">
    <property type="protein sequence ID" value="ASI99607.1"/>
    <property type="molecule type" value="Genomic_DNA"/>
</dbReference>
<dbReference type="KEGG" id="tce:A3L02_08575"/>
<reference evidence="1 2" key="1">
    <citation type="submission" date="2016-03" db="EMBL/GenBank/DDBJ databases">
        <title>Complete genome sequence of Thermococcus celer.</title>
        <authorList>
            <person name="Oger P.M."/>
        </authorList>
    </citation>
    <scope>NUCLEOTIDE SEQUENCE [LARGE SCALE GENOMIC DNA]</scope>
    <source>
        <strain evidence="1 2">Vu 13</strain>
    </source>
</reference>